<keyword evidence="5" id="KW-0574">Periplasm</keyword>
<proteinExistence type="predicted"/>
<dbReference type="PANTHER" id="PTHR30600">
    <property type="entry name" value="CYTOCHROME C PEROXIDASE-RELATED"/>
    <property type="match status" value="1"/>
</dbReference>
<evidence type="ECO:0000256" key="4">
    <source>
        <dbReference type="ARBA" id="ARBA00022729"/>
    </source>
</evidence>
<dbReference type="EC" id="1.11.1.5" evidence="10"/>
<dbReference type="EMBL" id="CAJHOF010000019">
    <property type="protein sequence ID" value="CAD7289629.1"/>
    <property type="molecule type" value="Genomic_DNA"/>
</dbReference>
<evidence type="ECO:0000313" key="10">
    <source>
        <dbReference type="EMBL" id="CAD7289629.1"/>
    </source>
</evidence>
<gene>
    <name evidence="10" type="primary">ccpA</name>
    <name evidence="10" type="ORF">LMG7974_01706</name>
</gene>
<dbReference type="InterPro" id="IPR026259">
    <property type="entry name" value="MauG/Cytc_peroxidase"/>
</dbReference>
<evidence type="ECO:0000256" key="6">
    <source>
        <dbReference type="ARBA" id="ARBA00023002"/>
    </source>
</evidence>
<dbReference type="PIRSF" id="PIRSF000294">
    <property type="entry name" value="Cytochrome-c_peroxidase"/>
    <property type="match status" value="1"/>
</dbReference>
<dbReference type="Proteomes" id="UP000789803">
    <property type="component" value="Unassembled WGS sequence"/>
</dbReference>
<organism evidence="10 11">
    <name type="scientific">Campylobacter majalis</name>
    <dbReference type="NCBI Taxonomy" id="2790656"/>
    <lineage>
        <taxon>Bacteria</taxon>
        <taxon>Pseudomonadati</taxon>
        <taxon>Campylobacterota</taxon>
        <taxon>Epsilonproteobacteria</taxon>
        <taxon>Campylobacterales</taxon>
        <taxon>Campylobacteraceae</taxon>
        <taxon>Campylobacter</taxon>
    </lineage>
</organism>
<sequence>MINFIQYFYSNNKIYLDLNQVILKSQSNFILKEIFMKAKFLFLSSVVLASSLFASDLAKEALDAGIIALPSDQAKLTQMINDAAPDAKQYPTTMATYELGKRLYFDPRLSKSGIISCNTCHNLGLGGTDGVPASTGHKWAPNPHHINAPTVYNSVFNSVQFWDGRAAHLAAQAAGPMTALPEMASTPELVVERLKSIPAYVDEFKTAFNSEITFDLVTTAIGIFERTLVTPSRFDKFLEGDTNALNSNEKAGLKLFLDKGCAACHNGVNLGGTLQPFEVAAKYQFANVGDFKGDANGMVKTPTLRNIELTAPYFHNGAIWSLKDAVKTMGSVQLGIEINDKEANDMVTFLNSLTGDMPKVEYPMFPASTDKTSKPELDY</sequence>
<name>A0ABN7KAY9_9BACT</name>
<keyword evidence="11" id="KW-1185">Reference proteome</keyword>
<keyword evidence="3 8" id="KW-0479">Metal-binding</keyword>
<dbReference type="InterPro" id="IPR009056">
    <property type="entry name" value="Cyt_c-like_dom"/>
</dbReference>
<evidence type="ECO:0000313" key="11">
    <source>
        <dbReference type="Proteomes" id="UP000789803"/>
    </source>
</evidence>
<dbReference type="Gene3D" id="1.10.760.10">
    <property type="entry name" value="Cytochrome c-like domain"/>
    <property type="match status" value="2"/>
</dbReference>
<dbReference type="InterPro" id="IPR051395">
    <property type="entry name" value="Cytochrome_c_Peroxidase/MauG"/>
</dbReference>
<protein>
    <submittedName>
        <fullName evidence="10">Cytochrome c551 peroxidase</fullName>
        <ecNumber evidence="10">1.11.1.5</ecNumber>
    </submittedName>
</protein>
<dbReference type="GO" id="GO:0004130">
    <property type="term" value="F:cytochrome-c peroxidase activity"/>
    <property type="evidence" value="ECO:0007669"/>
    <property type="project" value="UniProtKB-EC"/>
</dbReference>
<accession>A0ABN7KAY9</accession>
<evidence type="ECO:0000256" key="8">
    <source>
        <dbReference type="PROSITE-ProRule" id="PRU00433"/>
    </source>
</evidence>
<dbReference type="SUPFAM" id="SSF46626">
    <property type="entry name" value="Cytochrome c"/>
    <property type="match status" value="2"/>
</dbReference>
<evidence type="ECO:0000256" key="5">
    <source>
        <dbReference type="ARBA" id="ARBA00022764"/>
    </source>
</evidence>
<keyword evidence="7 8" id="KW-0408">Iron</keyword>
<dbReference type="Pfam" id="PF00034">
    <property type="entry name" value="Cytochrom_C"/>
    <property type="match status" value="1"/>
</dbReference>
<keyword evidence="6 10" id="KW-0560">Oxidoreductase</keyword>
<evidence type="ECO:0000259" key="9">
    <source>
        <dbReference type="PROSITE" id="PS51007"/>
    </source>
</evidence>
<reference evidence="10 11" key="1">
    <citation type="submission" date="2020-11" db="EMBL/GenBank/DDBJ databases">
        <authorList>
            <person name="Peeters C."/>
        </authorList>
    </citation>
    <scope>NUCLEOTIDE SEQUENCE [LARGE SCALE GENOMIC DNA]</scope>
    <source>
        <strain evidence="10 11">LMG 7974</strain>
    </source>
</reference>
<evidence type="ECO:0000256" key="3">
    <source>
        <dbReference type="ARBA" id="ARBA00022723"/>
    </source>
</evidence>
<dbReference type="PROSITE" id="PS51007">
    <property type="entry name" value="CYTC"/>
    <property type="match status" value="2"/>
</dbReference>
<evidence type="ECO:0000256" key="7">
    <source>
        <dbReference type="ARBA" id="ARBA00023004"/>
    </source>
</evidence>
<comment type="subcellular location">
    <subcellularLocation>
        <location evidence="1">Periplasm</location>
    </subcellularLocation>
</comment>
<keyword evidence="10" id="KW-0575">Peroxidase</keyword>
<dbReference type="InterPro" id="IPR004852">
    <property type="entry name" value="Di-haem_cyt_c_peroxidsae"/>
</dbReference>
<keyword evidence="4" id="KW-0732">Signal</keyword>
<dbReference type="InterPro" id="IPR036909">
    <property type="entry name" value="Cyt_c-like_dom_sf"/>
</dbReference>
<dbReference type="PANTHER" id="PTHR30600:SF7">
    <property type="entry name" value="CYTOCHROME C PEROXIDASE-RELATED"/>
    <property type="match status" value="1"/>
</dbReference>
<evidence type="ECO:0000256" key="1">
    <source>
        <dbReference type="ARBA" id="ARBA00004418"/>
    </source>
</evidence>
<evidence type="ECO:0000256" key="2">
    <source>
        <dbReference type="ARBA" id="ARBA00022617"/>
    </source>
</evidence>
<comment type="caution">
    <text evidence="10">The sequence shown here is derived from an EMBL/GenBank/DDBJ whole genome shotgun (WGS) entry which is preliminary data.</text>
</comment>
<dbReference type="Pfam" id="PF03150">
    <property type="entry name" value="CCP_MauG"/>
    <property type="match status" value="1"/>
</dbReference>
<feature type="domain" description="Cytochrome c" evidence="9">
    <location>
        <begin position="247"/>
        <end position="354"/>
    </location>
</feature>
<keyword evidence="2 8" id="KW-0349">Heme</keyword>
<feature type="domain" description="Cytochrome c" evidence="9">
    <location>
        <begin position="95"/>
        <end position="205"/>
    </location>
</feature>